<protein>
    <submittedName>
        <fullName evidence="2">Uncharacterized protein</fullName>
    </submittedName>
</protein>
<proteinExistence type="predicted"/>
<evidence type="ECO:0000313" key="2">
    <source>
        <dbReference type="EMBL" id="EXU98898.1"/>
    </source>
</evidence>
<comment type="caution">
    <text evidence="2">The sequence shown here is derived from an EMBL/GenBank/DDBJ whole genome shotgun (WGS) entry which is preliminary data.</text>
</comment>
<evidence type="ECO:0000256" key="1">
    <source>
        <dbReference type="SAM" id="MobiDB-lite"/>
    </source>
</evidence>
<feature type="region of interest" description="Disordered" evidence="1">
    <location>
        <begin position="82"/>
        <end position="105"/>
    </location>
</feature>
<name>A0A0A1URP8_9HYPO</name>
<accession>A0A0A1URP8</accession>
<feature type="compositionally biased region" description="Basic and acidic residues" evidence="1">
    <location>
        <begin position="90"/>
        <end position="105"/>
    </location>
</feature>
<gene>
    <name evidence="2" type="ORF">X797_007896</name>
</gene>
<dbReference type="EMBL" id="JELW01000022">
    <property type="protein sequence ID" value="EXU98898.1"/>
    <property type="molecule type" value="Genomic_DNA"/>
</dbReference>
<reference evidence="2 3" key="1">
    <citation type="submission" date="2014-02" db="EMBL/GenBank/DDBJ databases">
        <title>The genome sequence of the entomopathogenic fungus Metarhizium robertsii ARSEF 2575.</title>
        <authorList>
            <person name="Giuliano Garisto Donzelli B."/>
            <person name="Roe B.A."/>
            <person name="Macmil S.L."/>
            <person name="Krasnoff S.B."/>
            <person name="Gibson D.M."/>
        </authorList>
    </citation>
    <scope>NUCLEOTIDE SEQUENCE [LARGE SCALE GENOMIC DNA]</scope>
    <source>
        <strain evidence="2 3">ARSEF 2575</strain>
    </source>
</reference>
<dbReference type="Proteomes" id="UP000030151">
    <property type="component" value="Unassembled WGS sequence"/>
</dbReference>
<sequence>MHGVIKVVWRWPCIQPTLWPFAARGRPHDALWLTGQVEIPSARVTTVRTSLLFGAEYTVRMQRLTNSYGTWLDGSQGIGLETQRDGWSNVDEKGSTETRRQRILGREALSRRMASTLPSPWTEESDD</sequence>
<dbReference type="HOGENOM" id="CLU_1971065_0_0_1"/>
<organism evidence="2 3">
    <name type="scientific">Metarhizium robertsii</name>
    <dbReference type="NCBI Taxonomy" id="568076"/>
    <lineage>
        <taxon>Eukaryota</taxon>
        <taxon>Fungi</taxon>
        <taxon>Dikarya</taxon>
        <taxon>Ascomycota</taxon>
        <taxon>Pezizomycotina</taxon>
        <taxon>Sordariomycetes</taxon>
        <taxon>Hypocreomycetidae</taxon>
        <taxon>Hypocreales</taxon>
        <taxon>Clavicipitaceae</taxon>
        <taxon>Metarhizium</taxon>
    </lineage>
</organism>
<evidence type="ECO:0000313" key="3">
    <source>
        <dbReference type="Proteomes" id="UP000030151"/>
    </source>
</evidence>
<dbReference type="AlphaFoldDB" id="A0A0A1URP8"/>